<reference evidence="1 2" key="1">
    <citation type="submission" date="2021-06" db="EMBL/GenBank/DDBJ databases">
        <title>Caerostris darwini draft genome.</title>
        <authorList>
            <person name="Kono N."/>
            <person name="Arakawa K."/>
        </authorList>
    </citation>
    <scope>NUCLEOTIDE SEQUENCE [LARGE SCALE GENOMIC DNA]</scope>
</reference>
<comment type="caution">
    <text evidence="1">The sequence shown here is derived from an EMBL/GenBank/DDBJ whole genome shotgun (WGS) entry which is preliminary data.</text>
</comment>
<dbReference type="AlphaFoldDB" id="A0AAV4UUD4"/>
<keyword evidence="2" id="KW-1185">Reference proteome</keyword>
<sequence length="134" mass="14968">MSITYLPIFSNVRQEILKFIGKITTVEATDINPVHTVAPGKKEKKNRLHEKEAYAAKVLVPLDISEGSFTYLLSIFLPSLKLTAVSISSELARVSGEDMGPVKKKSDWWQGCGDNDLGKWEDFAIPLLDSFVRQ</sequence>
<proteinExistence type="predicted"/>
<organism evidence="1 2">
    <name type="scientific">Caerostris darwini</name>
    <dbReference type="NCBI Taxonomy" id="1538125"/>
    <lineage>
        <taxon>Eukaryota</taxon>
        <taxon>Metazoa</taxon>
        <taxon>Ecdysozoa</taxon>
        <taxon>Arthropoda</taxon>
        <taxon>Chelicerata</taxon>
        <taxon>Arachnida</taxon>
        <taxon>Araneae</taxon>
        <taxon>Araneomorphae</taxon>
        <taxon>Entelegynae</taxon>
        <taxon>Araneoidea</taxon>
        <taxon>Araneidae</taxon>
        <taxon>Caerostris</taxon>
    </lineage>
</organism>
<dbReference type="Proteomes" id="UP001054837">
    <property type="component" value="Unassembled WGS sequence"/>
</dbReference>
<gene>
    <name evidence="1" type="ORF">CDAR_542021</name>
</gene>
<accession>A0AAV4UUD4</accession>
<evidence type="ECO:0000313" key="1">
    <source>
        <dbReference type="EMBL" id="GIY61437.1"/>
    </source>
</evidence>
<name>A0AAV4UUD4_9ARAC</name>
<dbReference type="EMBL" id="BPLQ01011939">
    <property type="protein sequence ID" value="GIY61437.1"/>
    <property type="molecule type" value="Genomic_DNA"/>
</dbReference>
<evidence type="ECO:0000313" key="2">
    <source>
        <dbReference type="Proteomes" id="UP001054837"/>
    </source>
</evidence>
<protein>
    <submittedName>
        <fullName evidence="1">Uncharacterized protein</fullName>
    </submittedName>
</protein>